<evidence type="ECO:0000313" key="4">
    <source>
        <dbReference type="Proteomes" id="UP000597444"/>
    </source>
</evidence>
<evidence type="ECO:0000256" key="1">
    <source>
        <dbReference type="SAM" id="Coils"/>
    </source>
</evidence>
<proteinExistence type="predicted"/>
<feature type="coiled-coil region" evidence="1">
    <location>
        <begin position="95"/>
        <end position="129"/>
    </location>
</feature>
<feature type="domain" description="Helix-turn-helix" evidence="2">
    <location>
        <begin position="34"/>
        <end position="73"/>
    </location>
</feature>
<dbReference type="Pfam" id="PF12728">
    <property type="entry name" value="HTH_17"/>
    <property type="match status" value="1"/>
</dbReference>
<dbReference type="EMBL" id="BNJK01000001">
    <property type="protein sequence ID" value="GHO93690.1"/>
    <property type="molecule type" value="Genomic_DNA"/>
</dbReference>
<sequence length="246" mass="28259">MYTSDHMLMSTWLSLMRSREIQETCYGVKISAVQAAQLVGRNERRIRDWIATRRLPAIKVGQSWQIDIEDLERLPGITIDRTQLEALWSREVGALSELRQRVRDLEEVVLNLRNEVAQLKMRLQDIEGAQRASVLFEHAEQIPLDLRMYATVTPPFPDFEDRAGGQEVEPPPGSVRVKQFALIHKVHAAMLTYQIETGKIEDTPLSMGNGRKAHWLTPEQQRAVIVFWRRNGTHFVPCPICPHTAM</sequence>
<keyword evidence="4" id="KW-1185">Reference proteome</keyword>
<dbReference type="InterPro" id="IPR041657">
    <property type="entry name" value="HTH_17"/>
</dbReference>
<comment type="caution">
    <text evidence="3">The sequence shown here is derived from an EMBL/GenBank/DDBJ whole genome shotgun (WGS) entry which is preliminary data.</text>
</comment>
<name>A0A8J3IN22_9CHLR</name>
<evidence type="ECO:0000313" key="3">
    <source>
        <dbReference type="EMBL" id="GHO93690.1"/>
    </source>
</evidence>
<dbReference type="AlphaFoldDB" id="A0A8J3IN22"/>
<protein>
    <recommendedName>
        <fullName evidence="2">Helix-turn-helix domain-containing protein</fullName>
    </recommendedName>
</protein>
<gene>
    <name evidence="3" type="ORF">KSF_037380</name>
</gene>
<evidence type="ECO:0000259" key="2">
    <source>
        <dbReference type="Pfam" id="PF12728"/>
    </source>
</evidence>
<dbReference type="Proteomes" id="UP000597444">
    <property type="component" value="Unassembled WGS sequence"/>
</dbReference>
<reference evidence="3" key="1">
    <citation type="submission" date="2020-10" db="EMBL/GenBank/DDBJ databases">
        <title>Taxonomic study of unclassified bacteria belonging to the class Ktedonobacteria.</title>
        <authorList>
            <person name="Yabe S."/>
            <person name="Wang C.M."/>
            <person name="Zheng Y."/>
            <person name="Sakai Y."/>
            <person name="Cavaletti L."/>
            <person name="Monciardini P."/>
            <person name="Donadio S."/>
        </authorList>
    </citation>
    <scope>NUCLEOTIDE SEQUENCE</scope>
    <source>
        <strain evidence="3">ID150040</strain>
    </source>
</reference>
<organism evidence="3 4">
    <name type="scientific">Reticulibacter mediterranei</name>
    <dbReference type="NCBI Taxonomy" id="2778369"/>
    <lineage>
        <taxon>Bacteria</taxon>
        <taxon>Bacillati</taxon>
        <taxon>Chloroflexota</taxon>
        <taxon>Ktedonobacteria</taxon>
        <taxon>Ktedonobacterales</taxon>
        <taxon>Reticulibacteraceae</taxon>
        <taxon>Reticulibacter</taxon>
    </lineage>
</organism>
<keyword evidence="1" id="KW-0175">Coiled coil</keyword>
<accession>A0A8J3IN22</accession>